<organism evidence="1 2">
    <name type="scientific">Hyalomma asiaticum</name>
    <name type="common">Tick</name>
    <dbReference type="NCBI Taxonomy" id="266040"/>
    <lineage>
        <taxon>Eukaryota</taxon>
        <taxon>Metazoa</taxon>
        <taxon>Ecdysozoa</taxon>
        <taxon>Arthropoda</taxon>
        <taxon>Chelicerata</taxon>
        <taxon>Arachnida</taxon>
        <taxon>Acari</taxon>
        <taxon>Parasitiformes</taxon>
        <taxon>Ixodida</taxon>
        <taxon>Ixodoidea</taxon>
        <taxon>Ixodidae</taxon>
        <taxon>Hyalomminae</taxon>
        <taxon>Hyalomma</taxon>
    </lineage>
</organism>
<evidence type="ECO:0000313" key="1">
    <source>
        <dbReference type="EMBL" id="KAH6947819.1"/>
    </source>
</evidence>
<comment type="caution">
    <text evidence="1">The sequence shown here is derived from an EMBL/GenBank/DDBJ whole genome shotgun (WGS) entry which is preliminary data.</text>
</comment>
<dbReference type="EMBL" id="CM023481">
    <property type="protein sequence ID" value="KAH6947819.1"/>
    <property type="molecule type" value="Genomic_DNA"/>
</dbReference>
<accession>A0ACB7TNU3</accession>
<sequence length="116" mass="12453">MGKKKDAHPESAAGVAEKSGLAEKASVAVVQGSIIETGAAARFFAFSPSGARAKPLQMSRHRKGSPRRRHRGSKSPLPQHFLLEAAIAGTLGQERKWRGGRSAENKKGQRRVQGDK</sequence>
<reference evidence="1" key="1">
    <citation type="submission" date="2020-05" db="EMBL/GenBank/DDBJ databases">
        <title>Large-scale comparative analyses of tick genomes elucidate their genetic diversity and vector capacities.</title>
        <authorList>
            <person name="Jia N."/>
            <person name="Wang J."/>
            <person name="Shi W."/>
            <person name="Du L."/>
            <person name="Sun Y."/>
            <person name="Zhan W."/>
            <person name="Jiang J."/>
            <person name="Wang Q."/>
            <person name="Zhang B."/>
            <person name="Ji P."/>
            <person name="Sakyi L.B."/>
            <person name="Cui X."/>
            <person name="Yuan T."/>
            <person name="Jiang B."/>
            <person name="Yang W."/>
            <person name="Lam T.T.-Y."/>
            <person name="Chang Q."/>
            <person name="Ding S."/>
            <person name="Wang X."/>
            <person name="Zhu J."/>
            <person name="Ruan X."/>
            <person name="Zhao L."/>
            <person name="Wei J."/>
            <person name="Que T."/>
            <person name="Du C."/>
            <person name="Cheng J."/>
            <person name="Dai P."/>
            <person name="Han X."/>
            <person name="Huang E."/>
            <person name="Gao Y."/>
            <person name="Liu J."/>
            <person name="Shao H."/>
            <person name="Ye R."/>
            <person name="Li L."/>
            <person name="Wei W."/>
            <person name="Wang X."/>
            <person name="Wang C."/>
            <person name="Yang T."/>
            <person name="Huo Q."/>
            <person name="Li W."/>
            <person name="Guo W."/>
            <person name="Chen H."/>
            <person name="Zhou L."/>
            <person name="Ni X."/>
            <person name="Tian J."/>
            <person name="Zhou Y."/>
            <person name="Sheng Y."/>
            <person name="Liu T."/>
            <person name="Pan Y."/>
            <person name="Xia L."/>
            <person name="Li J."/>
            <person name="Zhao F."/>
            <person name="Cao W."/>
        </authorList>
    </citation>
    <scope>NUCLEOTIDE SEQUENCE</scope>
    <source>
        <strain evidence="1">Hyas-2018</strain>
    </source>
</reference>
<keyword evidence="2" id="KW-1185">Reference proteome</keyword>
<proteinExistence type="predicted"/>
<dbReference type="Proteomes" id="UP000821845">
    <property type="component" value="Chromosome 1"/>
</dbReference>
<protein>
    <submittedName>
        <fullName evidence="1">Uncharacterized protein</fullName>
    </submittedName>
</protein>
<evidence type="ECO:0000313" key="2">
    <source>
        <dbReference type="Proteomes" id="UP000821845"/>
    </source>
</evidence>
<name>A0ACB7TNU3_HYAAI</name>
<gene>
    <name evidence="1" type="ORF">HPB50_021548</name>
</gene>